<dbReference type="EMBL" id="LAZR01050173">
    <property type="protein sequence ID" value="KKK87953.1"/>
    <property type="molecule type" value="Genomic_DNA"/>
</dbReference>
<name>A0A0F8Z2R6_9ZZZZ</name>
<proteinExistence type="predicted"/>
<dbReference type="AlphaFoldDB" id="A0A0F8Z2R6"/>
<organism evidence="1">
    <name type="scientific">marine sediment metagenome</name>
    <dbReference type="NCBI Taxonomy" id="412755"/>
    <lineage>
        <taxon>unclassified sequences</taxon>
        <taxon>metagenomes</taxon>
        <taxon>ecological metagenomes</taxon>
    </lineage>
</organism>
<comment type="caution">
    <text evidence="1">The sequence shown here is derived from an EMBL/GenBank/DDBJ whole genome shotgun (WGS) entry which is preliminary data.</text>
</comment>
<accession>A0A0F8Z2R6</accession>
<protein>
    <submittedName>
        <fullName evidence="1">Uncharacterized protein</fullName>
    </submittedName>
</protein>
<gene>
    <name evidence="1" type="ORF">LCGC14_2748070</name>
</gene>
<evidence type="ECO:0000313" key="1">
    <source>
        <dbReference type="EMBL" id="KKK87953.1"/>
    </source>
</evidence>
<reference evidence="1" key="1">
    <citation type="journal article" date="2015" name="Nature">
        <title>Complex archaea that bridge the gap between prokaryotes and eukaryotes.</title>
        <authorList>
            <person name="Spang A."/>
            <person name="Saw J.H."/>
            <person name="Jorgensen S.L."/>
            <person name="Zaremba-Niedzwiedzka K."/>
            <person name="Martijn J."/>
            <person name="Lind A.E."/>
            <person name="van Eijk R."/>
            <person name="Schleper C."/>
            <person name="Guy L."/>
            <person name="Ettema T.J."/>
        </authorList>
    </citation>
    <scope>NUCLEOTIDE SEQUENCE</scope>
</reference>
<sequence>MVNLPDSDLDLDLVSPLLRRKIREAQAVIIVQEHGTDFQSAYRHDGGYVGHITRMLTNSQAKKLLGIRLAVHVVFNRDQRGRLTEVYRSPEFRTAVGTEAVADE</sequence>